<dbReference type="RefSeq" id="WP_209262838.1">
    <property type="nucleotide sequence ID" value="NZ_JAFFZN010000001.1"/>
</dbReference>
<feature type="region of interest" description="Disordered" evidence="3">
    <location>
        <begin position="21"/>
        <end position="44"/>
    </location>
</feature>
<dbReference type="PRINTS" id="PR00385">
    <property type="entry name" value="P450"/>
</dbReference>
<keyword evidence="2" id="KW-0560">Oxidoreductase</keyword>
<accession>A0ABS3WLN0</accession>
<keyword evidence="5" id="KW-1185">Reference proteome</keyword>
<dbReference type="Pfam" id="PF00067">
    <property type="entry name" value="p450"/>
    <property type="match status" value="1"/>
</dbReference>
<evidence type="ECO:0000256" key="1">
    <source>
        <dbReference type="ARBA" id="ARBA00010617"/>
    </source>
</evidence>
<comment type="similarity">
    <text evidence="1 2">Belongs to the cytochrome P450 family.</text>
</comment>
<dbReference type="PANTHER" id="PTHR46696">
    <property type="entry name" value="P450, PUTATIVE (EUROFUNG)-RELATED"/>
    <property type="match status" value="1"/>
</dbReference>
<keyword evidence="2" id="KW-0503">Monooxygenase</keyword>
<proteinExistence type="inferred from homology"/>
<dbReference type="CDD" id="cd11030">
    <property type="entry name" value="CYP105-like"/>
    <property type="match status" value="1"/>
</dbReference>
<evidence type="ECO:0000256" key="3">
    <source>
        <dbReference type="SAM" id="MobiDB-lite"/>
    </source>
</evidence>
<dbReference type="PRINTS" id="PR00359">
    <property type="entry name" value="BP450"/>
</dbReference>
<dbReference type="PROSITE" id="PS00086">
    <property type="entry name" value="CYTOCHROME_P450"/>
    <property type="match status" value="1"/>
</dbReference>
<reference evidence="4 5" key="1">
    <citation type="submission" date="2021-02" db="EMBL/GenBank/DDBJ databases">
        <title>Streptomyces spirodelae sp. nov., isolated from duckweed.</title>
        <authorList>
            <person name="Saimee Y."/>
            <person name="Duangmal K."/>
        </authorList>
    </citation>
    <scope>NUCLEOTIDE SEQUENCE [LARGE SCALE GENOMIC DNA]</scope>
    <source>
        <strain evidence="4 5">DW4-2</strain>
    </source>
</reference>
<dbReference type="Gene3D" id="1.10.630.10">
    <property type="entry name" value="Cytochrome P450"/>
    <property type="match status" value="1"/>
</dbReference>
<dbReference type="SUPFAM" id="SSF48264">
    <property type="entry name" value="Cytochrome P450"/>
    <property type="match status" value="1"/>
</dbReference>
<comment type="caution">
    <text evidence="4">The sequence shown here is derived from an EMBL/GenBank/DDBJ whole genome shotgun (WGS) entry which is preliminary data.</text>
</comment>
<gene>
    <name evidence="4" type="ORF">JW592_00745</name>
</gene>
<dbReference type="InterPro" id="IPR002397">
    <property type="entry name" value="Cyt_P450_B"/>
</dbReference>
<dbReference type="InterPro" id="IPR017972">
    <property type="entry name" value="Cyt_P450_CS"/>
</dbReference>
<evidence type="ECO:0000313" key="4">
    <source>
        <dbReference type="EMBL" id="MBO8184021.1"/>
    </source>
</evidence>
<dbReference type="InterPro" id="IPR001128">
    <property type="entry name" value="Cyt_P450"/>
</dbReference>
<sequence length="417" mass="45546">MDHAPSTRSPHDAAHAVELVTRPDDSRTGCPFDPPAELTRHRQEQPLRRLRFPDGHLGWLATGYSVCRAILADARLSSRKELMHNPSMDLGGMEIPPAAPGEFINMDEPQHGRYRKLLAGKFTVRRMKLLTERVEQITAEHLDAMEKAGPTVDLVTAFAQPIPAIMICELLGVPYQDRDSFQEQAAAVFSGDMEEKMAAFTAIQTYLAELVAAKRADPTDDILSDLTDSDLTDEELLGIGFLLLAAGIDTTANMLGLGAFALLSDPEQAAVLRGDPSLAGQAVEELLRYLTIAELGLRTALEDVEIGGRTIKAGETVVVSFPAANRDPEKYPEPDRLDLRRQALGHLAFGHGAHQCVAQQLARVEMSVAFPALLARFPTLRPAIPREEVPLRVNTNVYGVESLPVTWDVTGGRRVVG</sequence>
<keyword evidence="2" id="KW-0408">Iron</keyword>
<keyword evidence="2" id="KW-0349">Heme</keyword>
<protein>
    <submittedName>
        <fullName evidence="4">Cytochrome P450</fullName>
    </submittedName>
</protein>
<name>A0ABS3WLN0_9ACTN</name>
<organism evidence="4 5">
    <name type="scientific">Streptomyces spirodelae</name>
    <dbReference type="NCBI Taxonomy" id="2812904"/>
    <lineage>
        <taxon>Bacteria</taxon>
        <taxon>Bacillati</taxon>
        <taxon>Actinomycetota</taxon>
        <taxon>Actinomycetes</taxon>
        <taxon>Kitasatosporales</taxon>
        <taxon>Streptomycetaceae</taxon>
        <taxon>Streptomyces</taxon>
    </lineage>
</organism>
<dbReference type="EMBL" id="JAFFZN010000001">
    <property type="protein sequence ID" value="MBO8184021.1"/>
    <property type="molecule type" value="Genomic_DNA"/>
</dbReference>
<evidence type="ECO:0000313" key="5">
    <source>
        <dbReference type="Proteomes" id="UP001518976"/>
    </source>
</evidence>
<keyword evidence="2" id="KW-0479">Metal-binding</keyword>
<dbReference type="Proteomes" id="UP001518976">
    <property type="component" value="Unassembled WGS sequence"/>
</dbReference>
<evidence type="ECO:0000256" key="2">
    <source>
        <dbReference type="RuleBase" id="RU000461"/>
    </source>
</evidence>
<dbReference type="InterPro" id="IPR036396">
    <property type="entry name" value="Cyt_P450_sf"/>
</dbReference>
<dbReference type="PANTHER" id="PTHR46696:SF1">
    <property type="entry name" value="CYTOCHROME P450 YJIB-RELATED"/>
    <property type="match status" value="1"/>
</dbReference>